<dbReference type="PANTHER" id="PTHR30532">
    <property type="entry name" value="IRON III DICITRATE-BINDING PERIPLASMIC PROTEIN"/>
    <property type="match status" value="1"/>
</dbReference>
<protein>
    <submittedName>
        <fullName evidence="11">AraC family transcriptional regulator</fullName>
    </submittedName>
</protein>
<evidence type="ECO:0000313" key="12">
    <source>
        <dbReference type="Proteomes" id="UP001589619"/>
    </source>
</evidence>
<accession>A0ABV5VZS9</accession>
<keyword evidence="6" id="KW-0238">DNA-binding</keyword>
<evidence type="ECO:0000259" key="10">
    <source>
        <dbReference type="PROSITE" id="PS50983"/>
    </source>
</evidence>
<dbReference type="SUPFAM" id="SSF46689">
    <property type="entry name" value="Homeodomain-like"/>
    <property type="match status" value="2"/>
</dbReference>
<dbReference type="Pfam" id="PF12833">
    <property type="entry name" value="HTH_18"/>
    <property type="match status" value="1"/>
</dbReference>
<dbReference type="Gene3D" id="1.10.10.60">
    <property type="entry name" value="Homeodomain-like"/>
    <property type="match status" value="2"/>
</dbReference>
<organism evidence="11 12">
    <name type="scientific">Paenibacillus hodogayensis</name>
    <dbReference type="NCBI Taxonomy" id="279208"/>
    <lineage>
        <taxon>Bacteria</taxon>
        <taxon>Bacillati</taxon>
        <taxon>Bacillota</taxon>
        <taxon>Bacilli</taxon>
        <taxon>Bacillales</taxon>
        <taxon>Paenibacillaceae</taxon>
        <taxon>Paenibacillus</taxon>
    </lineage>
</organism>
<dbReference type="RefSeq" id="WP_344915017.1">
    <property type="nucleotide sequence ID" value="NZ_BAAAYO010000014.1"/>
</dbReference>
<feature type="domain" description="Fe/B12 periplasmic-binding" evidence="10">
    <location>
        <begin position="114"/>
        <end position="372"/>
    </location>
</feature>
<dbReference type="PANTHER" id="PTHR30532:SF26">
    <property type="entry name" value="IRON(3+)-HYDROXAMATE-BINDING PROTEIN FHUD"/>
    <property type="match status" value="1"/>
</dbReference>
<dbReference type="SUPFAM" id="SSF53807">
    <property type="entry name" value="Helical backbone' metal receptor"/>
    <property type="match status" value="1"/>
</dbReference>
<keyword evidence="8" id="KW-0175">Coiled coil</keyword>
<evidence type="ECO:0000256" key="7">
    <source>
        <dbReference type="ARBA" id="ARBA00023163"/>
    </source>
</evidence>
<dbReference type="InterPro" id="IPR018062">
    <property type="entry name" value="HTH_AraC-typ_CS"/>
</dbReference>
<dbReference type="InterPro" id="IPR018060">
    <property type="entry name" value="HTH_AraC"/>
</dbReference>
<keyword evidence="3" id="KW-0813">Transport</keyword>
<dbReference type="InterPro" id="IPR002491">
    <property type="entry name" value="ABC_transptr_periplasmic_BD"/>
</dbReference>
<keyword evidence="4" id="KW-0732">Signal</keyword>
<keyword evidence="12" id="KW-1185">Reference proteome</keyword>
<dbReference type="Proteomes" id="UP001589619">
    <property type="component" value="Unassembled WGS sequence"/>
</dbReference>
<dbReference type="InterPro" id="IPR009057">
    <property type="entry name" value="Homeodomain-like_sf"/>
</dbReference>
<comment type="caution">
    <text evidence="11">The sequence shown here is derived from an EMBL/GenBank/DDBJ whole genome shotgun (WGS) entry which is preliminary data.</text>
</comment>
<proteinExistence type="inferred from homology"/>
<dbReference type="PROSITE" id="PS01124">
    <property type="entry name" value="HTH_ARAC_FAMILY_2"/>
    <property type="match status" value="1"/>
</dbReference>
<evidence type="ECO:0000313" key="11">
    <source>
        <dbReference type="EMBL" id="MFB9753804.1"/>
    </source>
</evidence>
<feature type="coiled-coil region" evidence="8">
    <location>
        <begin position="214"/>
        <end position="241"/>
    </location>
</feature>
<dbReference type="Gene3D" id="3.40.50.1980">
    <property type="entry name" value="Nitrogenase molybdenum iron protein domain"/>
    <property type="match status" value="2"/>
</dbReference>
<dbReference type="SMART" id="SM00342">
    <property type="entry name" value="HTH_ARAC"/>
    <property type="match status" value="1"/>
</dbReference>
<sequence length="372" mass="42352">MSMAGEARQRIEATAAYMERHLDENVTRETLAALAGMNPEHYSRLFRKYMGASPIDYLTGLRMERAKTLMRQSEAPIAVIARQVGFTDPYYFSRRFRQAVGLPPLSYRRKPQQRIVALDYYEHFRLLGIEPVGADGSMVSGSFPDWSATALDVSGFDSRPDAERIRALKPDLIVTAREELEPALAAIGKTVVLNMHKDPVYEQLRAIASLTGRNEEADRWIAAYEERAARLRQKLSAAAGHSDRSAAVLRIRGNLLQVYGTLNMGYPLYRSLLLEPPEKIRLQSLCNHYFHSSVIAPEELPYYAAHHLFVVLQPDSASRQVWDRIRTMPAWRQFPAVRNGNVYEVDVRRWLAFDPISIMRQMDEAASLLLAR</sequence>
<evidence type="ECO:0000256" key="5">
    <source>
        <dbReference type="ARBA" id="ARBA00023015"/>
    </source>
</evidence>
<evidence type="ECO:0000256" key="1">
    <source>
        <dbReference type="ARBA" id="ARBA00004196"/>
    </source>
</evidence>
<evidence type="ECO:0000256" key="2">
    <source>
        <dbReference type="ARBA" id="ARBA00008814"/>
    </source>
</evidence>
<reference evidence="11 12" key="1">
    <citation type="submission" date="2024-09" db="EMBL/GenBank/DDBJ databases">
        <authorList>
            <person name="Sun Q."/>
            <person name="Mori K."/>
        </authorList>
    </citation>
    <scope>NUCLEOTIDE SEQUENCE [LARGE SCALE GENOMIC DNA]</scope>
    <source>
        <strain evidence="11 12">JCM 12520</strain>
    </source>
</reference>
<dbReference type="InterPro" id="IPR051313">
    <property type="entry name" value="Bact_iron-sidero_bind"/>
</dbReference>
<evidence type="ECO:0000256" key="3">
    <source>
        <dbReference type="ARBA" id="ARBA00022448"/>
    </source>
</evidence>
<gene>
    <name evidence="11" type="ORF">ACFFNY_19725</name>
</gene>
<dbReference type="Pfam" id="PF01497">
    <property type="entry name" value="Peripla_BP_2"/>
    <property type="match status" value="1"/>
</dbReference>
<keyword evidence="5" id="KW-0805">Transcription regulation</keyword>
<dbReference type="PROSITE" id="PS00041">
    <property type="entry name" value="HTH_ARAC_FAMILY_1"/>
    <property type="match status" value="1"/>
</dbReference>
<evidence type="ECO:0000256" key="4">
    <source>
        <dbReference type="ARBA" id="ARBA00022729"/>
    </source>
</evidence>
<keyword evidence="7" id="KW-0804">Transcription</keyword>
<comment type="subcellular location">
    <subcellularLocation>
        <location evidence="1">Cell envelope</location>
    </subcellularLocation>
</comment>
<evidence type="ECO:0000259" key="9">
    <source>
        <dbReference type="PROSITE" id="PS01124"/>
    </source>
</evidence>
<feature type="domain" description="HTH araC/xylS-type" evidence="9">
    <location>
        <begin position="12"/>
        <end position="110"/>
    </location>
</feature>
<name>A0ABV5VZS9_9BACL</name>
<dbReference type="EMBL" id="JBHMAG010000013">
    <property type="protein sequence ID" value="MFB9753804.1"/>
    <property type="molecule type" value="Genomic_DNA"/>
</dbReference>
<dbReference type="PROSITE" id="PS50983">
    <property type="entry name" value="FE_B12_PBP"/>
    <property type="match status" value="1"/>
</dbReference>
<comment type="similarity">
    <text evidence="2">Belongs to the bacterial solute-binding protein 8 family.</text>
</comment>
<evidence type="ECO:0000256" key="8">
    <source>
        <dbReference type="SAM" id="Coils"/>
    </source>
</evidence>
<evidence type="ECO:0000256" key="6">
    <source>
        <dbReference type="ARBA" id="ARBA00023125"/>
    </source>
</evidence>